<reference evidence="11 12" key="1">
    <citation type="submission" date="2011-11" db="EMBL/GenBank/DDBJ databases">
        <authorList>
            <person name="Weinstock G."/>
            <person name="Sodergren E."/>
            <person name="Clifton S."/>
            <person name="Fulton L."/>
            <person name="Fulton B."/>
            <person name="Courtney L."/>
            <person name="Fronick C."/>
            <person name="Harrison M."/>
            <person name="Strong C."/>
            <person name="Farmer C."/>
            <person name="Delahaunty K."/>
            <person name="Markovic C."/>
            <person name="Hall O."/>
            <person name="Minx P."/>
            <person name="Tomlinson C."/>
            <person name="Mitreva M."/>
            <person name="Hou S."/>
            <person name="Chen J."/>
            <person name="Wollam A."/>
            <person name="Pepin K.H."/>
            <person name="Johnson M."/>
            <person name="Bhonagiri V."/>
            <person name="Zhang X."/>
            <person name="Suruliraj S."/>
            <person name="Warren W."/>
            <person name="Chinwalla A."/>
            <person name="Mardis E.R."/>
            <person name="Wilson R.K."/>
        </authorList>
    </citation>
    <scope>NUCLEOTIDE SEQUENCE [LARGE SCALE GENOMIC DNA]</scope>
    <source>
        <strain evidence="11 12">YIT 11816</strain>
    </source>
</reference>
<dbReference type="PANTHER" id="PTHR30330">
    <property type="entry name" value="AGSS FAMILY TRANSPORTER, SODIUM-ALANINE"/>
    <property type="match status" value="1"/>
</dbReference>
<feature type="region of interest" description="Disordered" evidence="10">
    <location>
        <begin position="460"/>
        <end position="509"/>
    </location>
</feature>
<feature type="transmembrane region" description="Helical" evidence="9">
    <location>
        <begin position="351"/>
        <end position="374"/>
    </location>
</feature>
<evidence type="ECO:0000256" key="9">
    <source>
        <dbReference type="RuleBase" id="RU363064"/>
    </source>
</evidence>
<name>H3KEG2_9BURK</name>
<dbReference type="EMBL" id="AFBQ01000154">
    <property type="protein sequence ID" value="EHY31482.1"/>
    <property type="molecule type" value="Genomic_DNA"/>
</dbReference>
<dbReference type="NCBIfam" id="TIGR00835">
    <property type="entry name" value="agcS"/>
    <property type="match status" value="1"/>
</dbReference>
<evidence type="ECO:0000256" key="10">
    <source>
        <dbReference type="SAM" id="MobiDB-lite"/>
    </source>
</evidence>
<feature type="transmembrane region" description="Helical" evidence="9">
    <location>
        <begin position="73"/>
        <end position="94"/>
    </location>
</feature>
<evidence type="ECO:0000256" key="7">
    <source>
        <dbReference type="ARBA" id="ARBA00022989"/>
    </source>
</evidence>
<dbReference type="PRINTS" id="PR00175">
    <property type="entry name" value="NAALASMPORT"/>
</dbReference>
<keyword evidence="12" id="KW-1185">Reference proteome</keyword>
<evidence type="ECO:0000256" key="1">
    <source>
        <dbReference type="ARBA" id="ARBA00004651"/>
    </source>
</evidence>
<feature type="transmembrane region" description="Helical" evidence="9">
    <location>
        <begin position="100"/>
        <end position="121"/>
    </location>
</feature>
<gene>
    <name evidence="11" type="ORF">HMPREF9440_01126</name>
</gene>
<dbReference type="AlphaFoldDB" id="H3KEG2"/>
<sequence>MDEFTQVVQGINSLLWGVYCLIPLLVGTGIYFTFKLRLVQVRRFGMAIRHVFGGLTLFGNKADKDGMSSFQSLATAIAAQVGTGNLAGVATAIAMGGPGAIFWMWLAAFFGMATIFSEAILGQVFRRRDAQGHITGGPAYYISEGLGSKALAAFFACTIIVALGFIGNMVQANSIADAFRTAFGIPVWLTGIVIFALAGFIFIGGIRRIASFAEKMVPIMALVYIIGSITIIVGHGDMFWAALKSIFVGAFDPVAATGGVIGAGIKEAIRYGVARGLFSNEAGMGSTPHAHAVAKVRHPGEQGLAALVGLFFDTFVVLNLTAFVILTTGVLDGQTTGISLTQQAFTVGLGSIGNGFVAICLLFFAFTTIIGWYFFAEQNVKYLFGARWVSTYRVIVLCFLMLGSFLHVTLVWELADLFNGLMVIPNVIALIGLSKIVGRVLDDYESNFLKGHQPLYGALSAGGAEPRPAHSARPLRHGARWHSGEHVHTKRVHEPQRGHRDEGASGEGE</sequence>
<evidence type="ECO:0000256" key="4">
    <source>
        <dbReference type="ARBA" id="ARBA00022475"/>
    </source>
</evidence>
<comment type="similarity">
    <text evidence="2 9">Belongs to the alanine or glycine:cation symporter (AGCS) (TC 2.A.25) family.</text>
</comment>
<keyword evidence="5 9" id="KW-0812">Transmembrane</keyword>
<feature type="compositionally biased region" description="Basic and acidic residues" evidence="10">
    <location>
        <begin position="482"/>
        <end position="503"/>
    </location>
</feature>
<dbReference type="HOGENOM" id="CLU_024867_0_1_4"/>
<feature type="transmembrane region" description="Helical" evidence="9">
    <location>
        <begin position="304"/>
        <end position="331"/>
    </location>
</feature>
<organism evidence="11 12">
    <name type="scientific">Sutterella parvirubra YIT 11816</name>
    <dbReference type="NCBI Taxonomy" id="762967"/>
    <lineage>
        <taxon>Bacteria</taxon>
        <taxon>Pseudomonadati</taxon>
        <taxon>Pseudomonadota</taxon>
        <taxon>Betaproteobacteria</taxon>
        <taxon>Burkholderiales</taxon>
        <taxon>Sutterellaceae</taxon>
        <taxon>Sutterella</taxon>
    </lineage>
</organism>
<keyword evidence="7 9" id="KW-1133">Transmembrane helix</keyword>
<dbReference type="InterPro" id="IPR001463">
    <property type="entry name" value="Na/Ala_symport"/>
</dbReference>
<keyword evidence="4" id="KW-1003">Cell membrane</keyword>
<dbReference type="GO" id="GO:0005283">
    <property type="term" value="F:amino acid:sodium symporter activity"/>
    <property type="evidence" value="ECO:0007669"/>
    <property type="project" value="InterPro"/>
</dbReference>
<protein>
    <submittedName>
        <fullName evidence="11">Amino acid carrier protein</fullName>
    </submittedName>
</protein>
<evidence type="ECO:0000313" key="12">
    <source>
        <dbReference type="Proteomes" id="UP000004956"/>
    </source>
</evidence>
<dbReference type="PROSITE" id="PS00873">
    <property type="entry name" value="NA_ALANINE_SYMP"/>
    <property type="match status" value="1"/>
</dbReference>
<feature type="transmembrane region" description="Helical" evidence="9">
    <location>
        <begin position="394"/>
        <end position="412"/>
    </location>
</feature>
<comment type="caution">
    <text evidence="11">The sequence shown here is derived from an EMBL/GenBank/DDBJ whole genome shotgun (WGS) entry which is preliminary data.</text>
</comment>
<evidence type="ECO:0000256" key="3">
    <source>
        <dbReference type="ARBA" id="ARBA00022448"/>
    </source>
</evidence>
<keyword evidence="8 9" id="KW-0472">Membrane</keyword>
<feature type="transmembrane region" description="Helical" evidence="9">
    <location>
        <begin position="246"/>
        <end position="265"/>
    </location>
</feature>
<evidence type="ECO:0000256" key="6">
    <source>
        <dbReference type="ARBA" id="ARBA00022847"/>
    </source>
</evidence>
<dbReference type="Pfam" id="PF01235">
    <property type="entry name" value="Na_Ala_symp"/>
    <property type="match status" value="1"/>
</dbReference>
<keyword evidence="6 9" id="KW-0769">Symport</keyword>
<keyword evidence="9" id="KW-0997">Cell inner membrane</keyword>
<dbReference type="Proteomes" id="UP000004956">
    <property type="component" value="Unassembled WGS sequence"/>
</dbReference>
<evidence type="ECO:0000313" key="11">
    <source>
        <dbReference type="EMBL" id="EHY31482.1"/>
    </source>
</evidence>
<feature type="transmembrane region" description="Helical" evidence="9">
    <location>
        <begin position="150"/>
        <end position="170"/>
    </location>
</feature>
<feature type="transmembrane region" description="Helical" evidence="9">
    <location>
        <begin position="216"/>
        <end position="234"/>
    </location>
</feature>
<dbReference type="RefSeq" id="WP_008541945.1">
    <property type="nucleotide sequence ID" value="NZ_JH604946.1"/>
</dbReference>
<proteinExistence type="inferred from homology"/>
<dbReference type="PATRIC" id="fig|762967.3.peg.891"/>
<keyword evidence="3 9" id="KW-0813">Transport</keyword>
<dbReference type="Gene3D" id="1.20.1740.10">
    <property type="entry name" value="Amino acid/polyamine transporter I"/>
    <property type="match status" value="1"/>
</dbReference>
<comment type="subcellular location">
    <subcellularLocation>
        <location evidence="9">Cell inner membrane</location>
        <topology evidence="9">Multi-pass membrane protein</topology>
    </subcellularLocation>
    <subcellularLocation>
        <location evidence="1">Cell membrane</location>
        <topology evidence="1">Multi-pass membrane protein</topology>
    </subcellularLocation>
</comment>
<feature type="transmembrane region" description="Helical" evidence="9">
    <location>
        <begin position="418"/>
        <end position="438"/>
    </location>
</feature>
<dbReference type="FunFam" id="1.20.1740.10:FF:000004">
    <property type="entry name" value="Sodium:alanine symporter family protein"/>
    <property type="match status" value="1"/>
</dbReference>
<feature type="transmembrane region" description="Helical" evidence="9">
    <location>
        <begin position="182"/>
        <end position="204"/>
    </location>
</feature>
<evidence type="ECO:0000256" key="8">
    <source>
        <dbReference type="ARBA" id="ARBA00023136"/>
    </source>
</evidence>
<evidence type="ECO:0000256" key="2">
    <source>
        <dbReference type="ARBA" id="ARBA00009261"/>
    </source>
</evidence>
<dbReference type="GO" id="GO:0005886">
    <property type="term" value="C:plasma membrane"/>
    <property type="evidence" value="ECO:0007669"/>
    <property type="project" value="UniProtKB-SubCell"/>
</dbReference>
<accession>H3KEG2</accession>
<feature type="transmembrane region" description="Helical" evidence="9">
    <location>
        <begin position="14"/>
        <end position="34"/>
    </location>
</feature>
<evidence type="ECO:0000256" key="5">
    <source>
        <dbReference type="ARBA" id="ARBA00022692"/>
    </source>
</evidence>
<dbReference type="PANTHER" id="PTHR30330:SF14">
    <property type="entry name" value="SODIUM_AMINO ACID (ALANINE) SYMPORTER"/>
    <property type="match status" value="1"/>
</dbReference>